<reference evidence="3 5" key="1">
    <citation type="submission" date="2020-08" db="EMBL/GenBank/DDBJ databases">
        <authorList>
            <person name="Koutsovoulos G."/>
            <person name="Danchin GJ E."/>
        </authorList>
    </citation>
    <scope>NUCLEOTIDE SEQUENCE [LARGE SCALE GENOMIC DNA]</scope>
</reference>
<dbReference type="EMBL" id="CAJEWN010001297">
    <property type="protein sequence ID" value="CAD2196267.1"/>
    <property type="molecule type" value="Genomic_DNA"/>
</dbReference>
<dbReference type="PANTHER" id="PTHR10334">
    <property type="entry name" value="CYSTEINE-RICH SECRETORY PROTEIN-RELATED"/>
    <property type="match status" value="1"/>
</dbReference>
<dbReference type="Proteomes" id="UP000580250">
    <property type="component" value="Unassembled WGS sequence"/>
</dbReference>
<evidence type="ECO:0000259" key="2">
    <source>
        <dbReference type="SMART" id="SM00198"/>
    </source>
</evidence>
<feature type="chain" id="PRO_5035677567" description="SCP domain-containing protein" evidence="1">
    <location>
        <begin position="23"/>
        <end position="212"/>
    </location>
</feature>
<dbReference type="InterPro" id="IPR001283">
    <property type="entry name" value="CRISP-related"/>
</dbReference>
<dbReference type="CDD" id="cd05380">
    <property type="entry name" value="CAP_euk"/>
    <property type="match status" value="1"/>
</dbReference>
<comment type="caution">
    <text evidence="3">The sequence shown here is derived from an EMBL/GenBank/DDBJ whole genome shotgun (WGS) entry which is preliminary data.</text>
</comment>
<dbReference type="Gene3D" id="3.40.33.10">
    <property type="entry name" value="CAP"/>
    <property type="match status" value="1"/>
</dbReference>
<dbReference type="PROSITE" id="PS01009">
    <property type="entry name" value="CRISP_1"/>
    <property type="match status" value="1"/>
</dbReference>
<dbReference type="SUPFAM" id="SSF55797">
    <property type="entry name" value="PR-1-like"/>
    <property type="match status" value="1"/>
</dbReference>
<protein>
    <recommendedName>
        <fullName evidence="2">SCP domain-containing protein</fullName>
    </recommendedName>
</protein>
<dbReference type="SMART" id="SM00198">
    <property type="entry name" value="SCP"/>
    <property type="match status" value="1"/>
</dbReference>
<organism evidence="3 5">
    <name type="scientific">Meloidogyne enterolobii</name>
    <name type="common">Root-knot nematode worm</name>
    <name type="synonym">Meloidogyne mayaguensis</name>
    <dbReference type="NCBI Taxonomy" id="390850"/>
    <lineage>
        <taxon>Eukaryota</taxon>
        <taxon>Metazoa</taxon>
        <taxon>Ecdysozoa</taxon>
        <taxon>Nematoda</taxon>
        <taxon>Chromadorea</taxon>
        <taxon>Rhabditida</taxon>
        <taxon>Tylenchina</taxon>
        <taxon>Tylenchomorpha</taxon>
        <taxon>Tylenchoidea</taxon>
        <taxon>Meloidogynidae</taxon>
        <taxon>Meloidogyninae</taxon>
        <taxon>Meloidogyne</taxon>
    </lineage>
</organism>
<dbReference type="PRINTS" id="PR00837">
    <property type="entry name" value="V5TPXLIKE"/>
</dbReference>
<evidence type="ECO:0000313" key="3">
    <source>
        <dbReference type="EMBL" id="CAD2171372.1"/>
    </source>
</evidence>
<dbReference type="AlphaFoldDB" id="A0A6V7V989"/>
<dbReference type="OrthoDB" id="5853705at2759"/>
<accession>A0A6V7V989</accession>
<dbReference type="InterPro" id="IPR035940">
    <property type="entry name" value="CAP_sf"/>
</dbReference>
<keyword evidence="1" id="KW-0732">Signal</keyword>
<dbReference type="EMBL" id="CAJEWN010000183">
    <property type="protein sequence ID" value="CAD2171372.1"/>
    <property type="molecule type" value="Genomic_DNA"/>
</dbReference>
<evidence type="ECO:0000313" key="5">
    <source>
        <dbReference type="Proteomes" id="UP000580250"/>
    </source>
</evidence>
<proteinExistence type="predicted"/>
<dbReference type="InterPro" id="IPR002413">
    <property type="entry name" value="V5_allergen-like"/>
</dbReference>
<feature type="signal peptide" evidence="1">
    <location>
        <begin position="1"/>
        <end position="22"/>
    </location>
</feature>
<dbReference type="PRINTS" id="PR00838">
    <property type="entry name" value="V5ALLERGEN"/>
</dbReference>
<evidence type="ECO:0000313" key="4">
    <source>
        <dbReference type="EMBL" id="CAD2196267.1"/>
    </source>
</evidence>
<dbReference type="PROSITE" id="PS01010">
    <property type="entry name" value="CRISP_2"/>
    <property type="match status" value="1"/>
</dbReference>
<name>A0A6V7V989_MELEN</name>
<dbReference type="InterPro" id="IPR014044">
    <property type="entry name" value="CAP_dom"/>
</dbReference>
<dbReference type="GO" id="GO:0005576">
    <property type="term" value="C:extracellular region"/>
    <property type="evidence" value="ECO:0007669"/>
    <property type="project" value="InterPro"/>
</dbReference>
<dbReference type="InterPro" id="IPR018244">
    <property type="entry name" value="Allrgn_V5/Tpx1_CS"/>
</dbReference>
<dbReference type="Pfam" id="PF00188">
    <property type="entry name" value="CAP"/>
    <property type="match status" value="1"/>
</dbReference>
<feature type="domain" description="SCP" evidence="2">
    <location>
        <begin position="26"/>
        <end position="186"/>
    </location>
</feature>
<sequence length="212" mass="23732">MLIPFPILFVLVVLVNNELTHALDQAGRDAVVYWHNYYRAELAAGRVKNNTGSFMPKPSLMKQMNYSLECEQRAQSWADQCTYSHSDTAQTFGENFYAYVALDNATRAIEHVVSGWWSELIYRGALGPEPGSTCIPFTGAQNARGIGHWTQLAWWNTNQVGCGIGRCPRYKTYVVCQYRPAGNVITRCVYNVGEPCSGCPNNCNQTSKLCLN</sequence>
<evidence type="ECO:0000256" key="1">
    <source>
        <dbReference type="SAM" id="SignalP"/>
    </source>
</evidence>
<gene>
    <name evidence="3" type="ORF">MENT_LOCUS22847</name>
    <name evidence="4" type="ORF">MENT_LOCUS49421</name>
</gene>